<dbReference type="Proteomes" id="UP001648503">
    <property type="component" value="Unassembled WGS sequence"/>
</dbReference>
<dbReference type="Pfam" id="PF00149">
    <property type="entry name" value="Metallophos"/>
    <property type="match status" value="1"/>
</dbReference>
<proteinExistence type="inferred from homology"/>
<comment type="similarity">
    <text evidence="5">Belongs to the lariat debranching enzyme family.</text>
</comment>
<protein>
    <recommendedName>
        <fullName evidence="13">Lariat debranching enzyme C-terminal domain-containing protein</fullName>
    </recommendedName>
</protein>
<keyword evidence="9" id="KW-0862">Zinc</keyword>
<dbReference type="InterPro" id="IPR007708">
    <property type="entry name" value="DBR1_C"/>
</dbReference>
<comment type="cofactor">
    <cofactor evidence="2">
        <name>Zn(2+)</name>
        <dbReference type="ChEBI" id="CHEBI:29105"/>
    </cofactor>
</comment>
<evidence type="ECO:0000259" key="13">
    <source>
        <dbReference type="SMART" id="SM01124"/>
    </source>
</evidence>
<dbReference type="PANTHER" id="PTHR12849:SF0">
    <property type="entry name" value="LARIAT DEBRANCHING ENZYME"/>
    <property type="match status" value="1"/>
</dbReference>
<dbReference type="InterPro" id="IPR029052">
    <property type="entry name" value="Metallo-depent_PP-like"/>
</dbReference>
<comment type="subcellular location">
    <subcellularLocation>
        <location evidence="4">Nucleus</location>
    </subcellularLocation>
</comment>
<evidence type="ECO:0000313" key="15">
    <source>
        <dbReference type="Proteomes" id="UP001648503"/>
    </source>
</evidence>
<evidence type="ECO:0000313" key="14">
    <source>
        <dbReference type="EMBL" id="KAH6590147.1"/>
    </source>
</evidence>
<dbReference type="Pfam" id="PF05011">
    <property type="entry name" value="DBR1"/>
    <property type="match status" value="1"/>
</dbReference>
<dbReference type="SUPFAM" id="SSF56300">
    <property type="entry name" value="Metallo-dependent phosphatases"/>
    <property type="match status" value="1"/>
</dbReference>
<dbReference type="PANTHER" id="PTHR12849">
    <property type="entry name" value="RNA LARIAT DEBRANCHING ENZYME"/>
    <property type="match status" value="1"/>
</dbReference>
<evidence type="ECO:0000256" key="2">
    <source>
        <dbReference type="ARBA" id="ARBA00001947"/>
    </source>
</evidence>
<keyword evidence="8" id="KW-0378">Hydrolase</keyword>
<sequence>MRIAVQGCCHGELDKIFASVRYIQDTQQTSIDLLIICGDFQAMRNTADLASLACPDKYKHMGTFYQYYSGAKTAPVPTLFVGGNHEASNYLWELYHGGWVCPNIYFLGFAGCIRFGDLRIAGLSGIYKQSHYNDGHYERFPYSDSHVRSIYHVRKFNIFRLAQIKASTDVFLSHDWPTGIAHYGNTRKLLQFKKHFRAEVESNTLGSPPNEYLLRKLKPSFWFAAHLHVKFAALFEHQDPAIVLPAVSIAAPTELGDMLSKVKNPDEINIDDDDDDDEDDECLVQSSDLAASTTHVYTTCTVSDSMMTSTEQEYNVGLAQGTINPTPVSDVQLNDTVAVSVNPDEICISDTDSNDQDSAPTPIVAASKPVSTLPILTPTSTKFLALDKCLPGRDFLQIVDVPTDPESTTPLKFYYDEEWLAIVRATHTFFTDSHTQTPLPSDSDVELHIQRELGWIRETLLRSPRVDPKVGYPIPDNFSQTAPVYDPSAPNRDEVYLNRQTVEFCNMLQIPNRINPMGTMVSHTPLSNQDPSNLANLTAVGSVPLI</sequence>
<comment type="caution">
    <text evidence="14">The sequence shown here is derived from an EMBL/GenBank/DDBJ whole genome shotgun (WGS) entry which is preliminary data.</text>
</comment>
<keyword evidence="7" id="KW-0479">Metal-binding</keyword>
<reference evidence="14 15" key="1">
    <citation type="submission" date="2021-02" db="EMBL/GenBank/DDBJ databases">
        <title>Variation within the Batrachochytrium salamandrivorans European outbreak.</title>
        <authorList>
            <person name="Kelly M."/>
            <person name="Pasmans F."/>
            <person name="Shea T.P."/>
            <person name="Munoz J.F."/>
            <person name="Carranza S."/>
            <person name="Cuomo C.A."/>
            <person name="Martel A."/>
        </authorList>
    </citation>
    <scope>NUCLEOTIDE SEQUENCE [LARGE SCALE GENOMIC DNA]</scope>
    <source>
        <strain evidence="14 15">AMFP18/2</strain>
    </source>
</reference>
<comment type="cofactor">
    <cofactor evidence="3">
        <name>Fe(2+)</name>
        <dbReference type="ChEBI" id="CHEBI:29033"/>
    </cofactor>
</comment>
<evidence type="ECO:0000256" key="7">
    <source>
        <dbReference type="ARBA" id="ARBA00022723"/>
    </source>
</evidence>
<evidence type="ECO:0000256" key="5">
    <source>
        <dbReference type="ARBA" id="ARBA00006045"/>
    </source>
</evidence>
<gene>
    <name evidence="14" type="ORF">BASA50_009560</name>
</gene>
<keyword evidence="6" id="KW-0507">mRNA processing</keyword>
<evidence type="ECO:0000256" key="8">
    <source>
        <dbReference type="ARBA" id="ARBA00022801"/>
    </source>
</evidence>
<evidence type="ECO:0000256" key="11">
    <source>
        <dbReference type="ARBA" id="ARBA00023211"/>
    </source>
</evidence>
<comment type="cofactor">
    <cofactor evidence="1">
        <name>Mn(2+)</name>
        <dbReference type="ChEBI" id="CHEBI:29035"/>
    </cofactor>
</comment>
<keyword evidence="11" id="KW-0464">Manganese</keyword>
<organism evidence="14 15">
    <name type="scientific">Batrachochytrium salamandrivorans</name>
    <dbReference type="NCBI Taxonomy" id="1357716"/>
    <lineage>
        <taxon>Eukaryota</taxon>
        <taxon>Fungi</taxon>
        <taxon>Fungi incertae sedis</taxon>
        <taxon>Chytridiomycota</taxon>
        <taxon>Chytridiomycota incertae sedis</taxon>
        <taxon>Chytridiomycetes</taxon>
        <taxon>Rhizophydiales</taxon>
        <taxon>Rhizophydiales incertae sedis</taxon>
        <taxon>Batrachochytrium</taxon>
    </lineage>
</organism>
<evidence type="ECO:0000256" key="6">
    <source>
        <dbReference type="ARBA" id="ARBA00022664"/>
    </source>
</evidence>
<feature type="domain" description="Lariat debranching enzyme C-terminal" evidence="13">
    <location>
        <begin position="372"/>
        <end position="514"/>
    </location>
</feature>
<evidence type="ECO:0000256" key="1">
    <source>
        <dbReference type="ARBA" id="ARBA00001936"/>
    </source>
</evidence>
<dbReference type="EMBL" id="JAFCIX010000436">
    <property type="protein sequence ID" value="KAH6590147.1"/>
    <property type="molecule type" value="Genomic_DNA"/>
</dbReference>
<accession>A0ABQ8F0W9</accession>
<evidence type="ECO:0000256" key="9">
    <source>
        <dbReference type="ARBA" id="ARBA00022833"/>
    </source>
</evidence>
<keyword evidence="12" id="KW-0539">Nucleus</keyword>
<dbReference type="CDD" id="cd00844">
    <property type="entry name" value="MPP_Dbr1_N"/>
    <property type="match status" value="1"/>
</dbReference>
<evidence type="ECO:0000256" key="4">
    <source>
        <dbReference type="ARBA" id="ARBA00004123"/>
    </source>
</evidence>
<keyword evidence="10" id="KW-0408">Iron</keyword>
<evidence type="ECO:0000256" key="3">
    <source>
        <dbReference type="ARBA" id="ARBA00001954"/>
    </source>
</evidence>
<keyword evidence="15" id="KW-1185">Reference proteome</keyword>
<evidence type="ECO:0000256" key="10">
    <source>
        <dbReference type="ARBA" id="ARBA00023004"/>
    </source>
</evidence>
<dbReference type="InterPro" id="IPR004843">
    <property type="entry name" value="Calcineurin-like_PHP"/>
</dbReference>
<name>A0ABQ8F0W9_9FUNG</name>
<dbReference type="SMART" id="SM01124">
    <property type="entry name" value="DBR1"/>
    <property type="match status" value="1"/>
</dbReference>
<dbReference type="InterPro" id="IPR041816">
    <property type="entry name" value="Dbr1_N"/>
</dbReference>
<evidence type="ECO:0000256" key="12">
    <source>
        <dbReference type="ARBA" id="ARBA00023242"/>
    </source>
</evidence>